<comment type="caution">
    <text evidence="2">The sequence shown here is derived from an EMBL/GenBank/DDBJ whole genome shotgun (WGS) entry which is preliminary data.</text>
</comment>
<organism evidence="2 3">
    <name type="scientific">Taphrina deformans (strain PYCC 5710 / ATCC 11124 / CBS 356.35 / IMI 108563 / JCM 9778 / NBRC 8474)</name>
    <name type="common">Peach leaf curl fungus</name>
    <name type="synonym">Lalaria deformans</name>
    <dbReference type="NCBI Taxonomy" id="1097556"/>
    <lineage>
        <taxon>Eukaryota</taxon>
        <taxon>Fungi</taxon>
        <taxon>Dikarya</taxon>
        <taxon>Ascomycota</taxon>
        <taxon>Taphrinomycotina</taxon>
        <taxon>Taphrinomycetes</taxon>
        <taxon>Taphrinales</taxon>
        <taxon>Taphrinaceae</taxon>
        <taxon>Taphrina</taxon>
    </lineage>
</organism>
<accession>R4X9J2</accession>
<evidence type="ECO:0000313" key="3">
    <source>
        <dbReference type="Proteomes" id="UP000013776"/>
    </source>
</evidence>
<gene>
    <name evidence="2" type="ORF">TAPDE_002383</name>
</gene>
<reference evidence="2 3" key="1">
    <citation type="journal article" date="2013" name="MBio">
        <title>Genome sequencing of the plant pathogen Taphrina deformans, the causal agent of peach leaf curl.</title>
        <authorList>
            <person name="Cisse O.H."/>
            <person name="Almeida J.M.G.C.F."/>
            <person name="Fonseca A."/>
            <person name="Kumar A.A."/>
            <person name="Salojaervi J."/>
            <person name="Overmyer K."/>
            <person name="Hauser P.M."/>
            <person name="Pagni M."/>
        </authorList>
    </citation>
    <scope>NUCLEOTIDE SEQUENCE [LARGE SCALE GENOMIC DNA]</scope>
    <source>
        <strain evidence="3">PYCC 5710 / ATCC 11124 / CBS 356.35 / IMI 108563 / JCM 9778 / NBRC 8474</strain>
    </source>
</reference>
<dbReference type="EMBL" id="CAHR02000083">
    <property type="protein sequence ID" value="CCG82390.1"/>
    <property type="molecule type" value="Genomic_DNA"/>
</dbReference>
<evidence type="ECO:0000313" key="2">
    <source>
        <dbReference type="EMBL" id="CCG82390.1"/>
    </source>
</evidence>
<feature type="region of interest" description="Disordered" evidence="1">
    <location>
        <begin position="106"/>
        <end position="135"/>
    </location>
</feature>
<protein>
    <submittedName>
        <fullName evidence="2">Uncharacterized protein</fullName>
    </submittedName>
</protein>
<feature type="compositionally biased region" description="Gly residues" evidence="1">
    <location>
        <begin position="121"/>
        <end position="130"/>
    </location>
</feature>
<dbReference type="VEuPathDB" id="FungiDB:TAPDE_002383"/>
<evidence type="ECO:0000256" key="1">
    <source>
        <dbReference type="SAM" id="MobiDB-lite"/>
    </source>
</evidence>
<dbReference type="AlphaFoldDB" id="R4X9J2"/>
<dbReference type="Proteomes" id="UP000013776">
    <property type="component" value="Unassembled WGS sequence"/>
</dbReference>
<sequence length="293" mass="32127">MWKMNMYDEYSTNPRTDAPPIIVPYHITLLGRHRQLAVQFRFNTLTQRCTSTKGDDSQTLSGILRHRFGRDAIGVLVGGKAEYYEDELVRSGVVPVEGAHLHVLYDDSAPPYAPPHSDSRTGGGGEGGESVDGADADADATRHFTLPDLDLDLDHGSARRVCGLTYYDTYPLFTARLAVRTADGSTHTLRLDNRGSSLPTDPVAHFLATRAGDRAVAIRLGTREYRDDNLLFDRLLRLSPPPDGAAADADADAGDRVDAVVHVTYRAPSPLNLLQKSLDKRRDVKYSALPEAT</sequence>
<name>R4X9J2_TAPDE</name>
<keyword evidence="3" id="KW-1185">Reference proteome</keyword>
<proteinExistence type="predicted"/>